<dbReference type="AlphaFoldDB" id="A0A0D3I363"/>
<dbReference type="EnsemblProtists" id="EOD05698">
    <property type="protein sequence ID" value="EOD05698"/>
    <property type="gene ID" value="EMIHUDRAFT_250190"/>
</dbReference>
<dbReference type="Proteomes" id="UP000013827">
    <property type="component" value="Unassembled WGS sequence"/>
</dbReference>
<evidence type="ECO:0000313" key="2">
    <source>
        <dbReference type="Proteomes" id="UP000013827"/>
    </source>
</evidence>
<dbReference type="PaxDb" id="2903-EOD05698"/>
<keyword evidence="2" id="KW-1185">Reference proteome</keyword>
<protein>
    <recommendedName>
        <fullName evidence="3">GP-PDE domain-containing protein</fullName>
    </recommendedName>
</protein>
<dbReference type="RefSeq" id="XP_005758127.1">
    <property type="nucleotide sequence ID" value="XM_005758070.1"/>
</dbReference>
<dbReference type="Gene3D" id="3.20.20.190">
    <property type="entry name" value="Phosphatidylinositol (PI) phosphodiesterase"/>
    <property type="match status" value="1"/>
</dbReference>
<organism evidence="1 2">
    <name type="scientific">Emiliania huxleyi (strain CCMP1516)</name>
    <dbReference type="NCBI Taxonomy" id="280463"/>
    <lineage>
        <taxon>Eukaryota</taxon>
        <taxon>Haptista</taxon>
        <taxon>Haptophyta</taxon>
        <taxon>Prymnesiophyceae</taxon>
        <taxon>Isochrysidales</taxon>
        <taxon>Noelaerhabdaceae</taxon>
        <taxon>Emiliania</taxon>
    </lineage>
</organism>
<proteinExistence type="predicted"/>
<dbReference type="InterPro" id="IPR017946">
    <property type="entry name" value="PLC-like_Pdiesterase_TIM-brl"/>
</dbReference>
<dbReference type="KEGG" id="ehx:EMIHUDRAFT_250190"/>
<reference evidence="2" key="1">
    <citation type="journal article" date="2013" name="Nature">
        <title>Pan genome of the phytoplankton Emiliania underpins its global distribution.</title>
        <authorList>
            <person name="Read B.A."/>
            <person name="Kegel J."/>
            <person name="Klute M.J."/>
            <person name="Kuo A."/>
            <person name="Lefebvre S.C."/>
            <person name="Maumus F."/>
            <person name="Mayer C."/>
            <person name="Miller J."/>
            <person name="Monier A."/>
            <person name="Salamov A."/>
            <person name="Young J."/>
            <person name="Aguilar M."/>
            <person name="Claverie J.M."/>
            <person name="Frickenhaus S."/>
            <person name="Gonzalez K."/>
            <person name="Herman E.K."/>
            <person name="Lin Y.C."/>
            <person name="Napier J."/>
            <person name="Ogata H."/>
            <person name="Sarno A.F."/>
            <person name="Shmutz J."/>
            <person name="Schroeder D."/>
            <person name="de Vargas C."/>
            <person name="Verret F."/>
            <person name="von Dassow P."/>
            <person name="Valentin K."/>
            <person name="Van de Peer Y."/>
            <person name="Wheeler G."/>
            <person name="Dacks J.B."/>
            <person name="Delwiche C.F."/>
            <person name="Dyhrman S.T."/>
            <person name="Glockner G."/>
            <person name="John U."/>
            <person name="Richards T."/>
            <person name="Worden A.Z."/>
            <person name="Zhang X."/>
            <person name="Grigoriev I.V."/>
            <person name="Allen A.E."/>
            <person name="Bidle K."/>
            <person name="Borodovsky M."/>
            <person name="Bowler C."/>
            <person name="Brownlee C."/>
            <person name="Cock J.M."/>
            <person name="Elias M."/>
            <person name="Gladyshev V.N."/>
            <person name="Groth M."/>
            <person name="Guda C."/>
            <person name="Hadaegh A."/>
            <person name="Iglesias-Rodriguez M.D."/>
            <person name="Jenkins J."/>
            <person name="Jones B.M."/>
            <person name="Lawson T."/>
            <person name="Leese F."/>
            <person name="Lindquist E."/>
            <person name="Lobanov A."/>
            <person name="Lomsadze A."/>
            <person name="Malik S.B."/>
            <person name="Marsh M.E."/>
            <person name="Mackinder L."/>
            <person name="Mock T."/>
            <person name="Mueller-Roeber B."/>
            <person name="Pagarete A."/>
            <person name="Parker M."/>
            <person name="Probert I."/>
            <person name="Quesneville H."/>
            <person name="Raines C."/>
            <person name="Rensing S.A."/>
            <person name="Riano-Pachon D.M."/>
            <person name="Richier S."/>
            <person name="Rokitta S."/>
            <person name="Shiraiwa Y."/>
            <person name="Soanes D.M."/>
            <person name="van der Giezen M."/>
            <person name="Wahlund T.M."/>
            <person name="Williams B."/>
            <person name="Wilson W."/>
            <person name="Wolfe G."/>
            <person name="Wurch L.L."/>
        </authorList>
    </citation>
    <scope>NUCLEOTIDE SEQUENCE</scope>
</reference>
<dbReference type="HOGENOM" id="CLU_898425_0_0_1"/>
<reference evidence="1" key="2">
    <citation type="submission" date="2024-10" db="UniProtKB">
        <authorList>
            <consortium name="EnsemblProtists"/>
        </authorList>
    </citation>
    <scope>IDENTIFICATION</scope>
</reference>
<accession>A0A0D3I363</accession>
<dbReference type="GO" id="GO:0008081">
    <property type="term" value="F:phosphoric diester hydrolase activity"/>
    <property type="evidence" value="ECO:0007669"/>
    <property type="project" value="InterPro"/>
</dbReference>
<name>A0A0D3I363_EMIH1</name>
<dbReference type="GO" id="GO:0006629">
    <property type="term" value="P:lipid metabolic process"/>
    <property type="evidence" value="ECO:0007669"/>
    <property type="project" value="InterPro"/>
</dbReference>
<evidence type="ECO:0008006" key="3">
    <source>
        <dbReference type="Google" id="ProtNLM"/>
    </source>
</evidence>
<dbReference type="GeneID" id="17251849"/>
<dbReference type="SUPFAM" id="SSF51695">
    <property type="entry name" value="PLC-like phosphodiesterases"/>
    <property type="match status" value="1"/>
</dbReference>
<sequence>MAPSVASWDASSSSWECSAARVGVFSHGAGGLPGPSSAAAVVTEARIAELHRLGVRGFDLDLFFPLDSAGAGSRSLYVGHPRRLRQAWARSPALATSREWRRNKSVFGLTSAEVLRASGGALLSADALLALASRLPGLTLALDLKGGGQQPRYGAHLLYLARQVAYRNLTERVWLWAGTASAAKAVHRALSRRGDAPPRLRLGRTILDVGAPRLAHGSEPDCAAALSAAEVRSFAFLGPSLRCTNAALVSALGRLHVGRQLLVWVVDSPAELFEVLARGASAVVSNEPLLLLAALRNASDDGRVRRQCGA</sequence>
<evidence type="ECO:0000313" key="1">
    <source>
        <dbReference type="EnsemblProtists" id="EOD05698"/>
    </source>
</evidence>